<feature type="domain" description="Helicase ATP-binding" evidence="6">
    <location>
        <begin position="489"/>
        <end position="664"/>
    </location>
</feature>
<dbReference type="Gene3D" id="1.10.3380.10">
    <property type="entry name" value="Sec63 N-terminal domain-like domain"/>
    <property type="match status" value="2"/>
</dbReference>
<keyword evidence="3" id="KW-0347">Helicase</keyword>
<dbReference type="SMART" id="SM00973">
    <property type="entry name" value="Sec63"/>
    <property type="match status" value="2"/>
</dbReference>
<evidence type="ECO:0008006" key="10">
    <source>
        <dbReference type="Google" id="ProtNLM"/>
    </source>
</evidence>
<feature type="region of interest" description="Disordered" evidence="5">
    <location>
        <begin position="137"/>
        <end position="177"/>
    </location>
</feature>
<evidence type="ECO:0000256" key="2">
    <source>
        <dbReference type="ARBA" id="ARBA00022801"/>
    </source>
</evidence>
<evidence type="ECO:0000259" key="7">
    <source>
        <dbReference type="PROSITE" id="PS51194"/>
    </source>
</evidence>
<gene>
    <name evidence="8" type="ORF">KIPB_000961</name>
</gene>
<dbReference type="PANTHER" id="PTHR47961">
    <property type="entry name" value="DNA POLYMERASE THETA, PUTATIVE (AFU_ORTHOLOGUE AFUA_1G05260)-RELATED"/>
    <property type="match status" value="1"/>
</dbReference>
<feature type="domain" description="Helicase C-terminal" evidence="7">
    <location>
        <begin position="674"/>
        <end position="858"/>
    </location>
</feature>
<feature type="compositionally biased region" description="Basic and acidic residues" evidence="5">
    <location>
        <begin position="1279"/>
        <end position="1297"/>
    </location>
</feature>
<proteinExistence type="predicted"/>
<dbReference type="EMBL" id="BDIP01000122">
    <property type="protein sequence ID" value="GIQ80202.1"/>
    <property type="molecule type" value="Genomic_DNA"/>
</dbReference>
<dbReference type="Gene3D" id="3.40.50.300">
    <property type="entry name" value="P-loop containing nucleotide triphosphate hydrolases"/>
    <property type="match status" value="2"/>
</dbReference>
<dbReference type="OrthoDB" id="5575at2759"/>
<dbReference type="GO" id="GO:0005524">
    <property type="term" value="F:ATP binding"/>
    <property type="evidence" value="ECO:0007669"/>
    <property type="project" value="UniProtKB-KW"/>
</dbReference>
<dbReference type="InterPro" id="IPR036388">
    <property type="entry name" value="WH-like_DNA-bd_sf"/>
</dbReference>
<keyword evidence="2" id="KW-0378">Hydrolase</keyword>
<dbReference type="InterPro" id="IPR001650">
    <property type="entry name" value="Helicase_C-like"/>
</dbReference>
<dbReference type="SMART" id="SM00490">
    <property type="entry name" value="HELICc"/>
    <property type="match status" value="1"/>
</dbReference>
<evidence type="ECO:0000313" key="8">
    <source>
        <dbReference type="EMBL" id="GIQ80202.1"/>
    </source>
</evidence>
<dbReference type="SUPFAM" id="SSF52540">
    <property type="entry name" value="P-loop containing nucleoside triphosphate hydrolases"/>
    <property type="match status" value="1"/>
</dbReference>
<dbReference type="InterPro" id="IPR036390">
    <property type="entry name" value="WH_DNA-bd_sf"/>
</dbReference>
<evidence type="ECO:0000256" key="5">
    <source>
        <dbReference type="SAM" id="MobiDB-lite"/>
    </source>
</evidence>
<dbReference type="Pfam" id="PF02889">
    <property type="entry name" value="Sec63"/>
    <property type="match status" value="2"/>
</dbReference>
<evidence type="ECO:0000256" key="1">
    <source>
        <dbReference type="ARBA" id="ARBA00022741"/>
    </source>
</evidence>
<dbReference type="GO" id="GO:0005634">
    <property type="term" value="C:nucleus"/>
    <property type="evidence" value="ECO:0007669"/>
    <property type="project" value="TreeGrafter"/>
</dbReference>
<keyword evidence="1" id="KW-0547">Nucleotide-binding</keyword>
<dbReference type="GO" id="GO:0003676">
    <property type="term" value="F:nucleic acid binding"/>
    <property type="evidence" value="ECO:0007669"/>
    <property type="project" value="InterPro"/>
</dbReference>
<dbReference type="Proteomes" id="UP000265618">
    <property type="component" value="Unassembled WGS sequence"/>
</dbReference>
<dbReference type="SMART" id="SM00487">
    <property type="entry name" value="DEXDc"/>
    <property type="match status" value="1"/>
</dbReference>
<dbReference type="Pfam" id="PF00271">
    <property type="entry name" value="Helicase_C"/>
    <property type="match status" value="1"/>
</dbReference>
<dbReference type="InterPro" id="IPR027417">
    <property type="entry name" value="P-loop_NTPase"/>
</dbReference>
<reference evidence="8 9" key="1">
    <citation type="journal article" date="2018" name="PLoS ONE">
        <title>The draft genome of Kipferlia bialata reveals reductive genome evolution in fornicate parasites.</title>
        <authorList>
            <person name="Tanifuji G."/>
            <person name="Takabayashi S."/>
            <person name="Kume K."/>
            <person name="Takagi M."/>
            <person name="Nakayama T."/>
            <person name="Kamikawa R."/>
            <person name="Inagaki Y."/>
            <person name="Hashimoto T."/>
        </authorList>
    </citation>
    <scope>NUCLEOTIDE SEQUENCE [LARGE SCALE GENOMIC DNA]</scope>
    <source>
        <strain evidence="8">NY0173</strain>
    </source>
</reference>
<dbReference type="PROSITE" id="PS51192">
    <property type="entry name" value="HELICASE_ATP_BIND_1"/>
    <property type="match status" value="1"/>
</dbReference>
<dbReference type="PANTHER" id="PTHR47961:SF4">
    <property type="entry name" value="ACTIVATING SIGNAL COINTEGRATOR 1 COMPLEX SUBUNIT 3"/>
    <property type="match status" value="1"/>
</dbReference>
<keyword evidence="4" id="KW-0067">ATP-binding</keyword>
<dbReference type="CDD" id="cd18795">
    <property type="entry name" value="SF2_C_Ski2"/>
    <property type="match status" value="1"/>
</dbReference>
<dbReference type="InterPro" id="IPR035892">
    <property type="entry name" value="C2_domain_sf"/>
</dbReference>
<dbReference type="InterPro" id="IPR011545">
    <property type="entry name" value="DEAD/DEAH_box_helicase_dom"/>
</dbReference>
<feature type="region of interest" description="Disordered" evidence="5">
    <location>
        <begin position="1279"/>
        <end position="1300"/>
    </location>
</feature>
<dbReference type="SUPFAM" id="SSF46785">
    <property type="entry name" value="Winged helix' DNA-binding domain"/>
    <property type="match status" value="1"/>
</dbReference>
<evidence type="ECO:0000259" key="6">
    <source>
        <dbReference type="PROSITE" id="PS51192"/>
    </source>
</evidence>
<comment type="caution">
    <text evidence="8">The sequence shown here is derived from an EMBL/GenBank/DDBJ whole genome shotgun (WGS) entry which is preliminary data.</text>
</comment>
<dbReference type="InterPro" id="IPR004179">
    <property type="entry name" value="Sec63-dom"/>
</dbReference>
<evidence type="ECO:0000256" key="3">
    <source>
        <dbReference type="ARBA" id="ARBA00022806"/>
    </source>
</evidence>
<dbReference type="InterPro" id="IPR050474">
    <property type="entry name" value="Hel308_SKI2-like"/>
</dbReference>
<dbReference type="PROSITE" id="PS51194">
    <property type="entry name" value="HELICASE_CTER"/>
    <property type="match status" value="1"/>
</dbReference>
<dbReference type="GO" id="GO:0004386">
    <property type="term" value="F:helicase activity"/>
    <property type="evidence" value="ECO:0007669"/>
    <property type="project" value="UniProtKB-KW"/>
</dbReference>
<accession>A0A9K3GEX4</accession>
<protein>
    <recommendedName>
        <fullName evidence="10">Activating signal cointegrator 1 complex subunit 3</fullName>
    </recommendedName>
</protein>
<evidence type="ECO:0000313" key="9">
    <source>
        <dbReference type="Proteomes" id="UP000265618"/>
    </source>
</evidence>
<evidence type="ECO:0000256" key="4">
    <source>
        <dbReference type="ARBA" id="ARBA00022840"/>
    </source>
</evidence>
<dbReference type="SUPFAM" id="SSF158702">
    <property type="entry name" value="Sec63 N-terminal domain-like"/>
    <property type="match status" value="2"/>
</dbReference>
<sequence length="1454" mass="162577">MSSSFLDVRMKYNPLFYGSSCTGVARQSSMDRLREVCRAAIENLVRLRIASFNQKADIVSTTELGRVASQYYVDPESVARFASAFSECHSNDGVLSYKKLLALLATSKEFESLRVRREEQGEIDSLSGCVDRVKETFEGGSDGGGGRGRKSGKGKGKQLLKQLSGRPGKGKHKGNRELCPYDLDGGIEEYSHEHKVFVLVQVHISGGDPTTGSLISDTNYIMQNAPRILRAMFEIALSIQLPHTAVRLLELATAVEHKTWHFMSPLWHVVGTNRLTGDVVRRLEQHSAVSHMRLDNVENILALDNQEIRTITGLKDVGPLVKRAAMRIPRLELIAEARPVSCRILKLDVVLRCTFEWEKRLHGSSVGFWVMVYDPINSVLHHSERVMFDKAMANSNVTLPLAVRLDPDVYDGEYPRTLYVWSIPDNWAGKGTLQSIEVNLTGLIVPEESGEYTNVPLFSPLSKRAMHWPEAESLFGFDYFNPLQTSYFHRCYHSEGNVIIGAPTGSGKTIAAELCLLQMLRDHPQRKAVYIAPLKTLVRERVNDWQKFRAVGASLVEITGDVLPDSDALRTASILVTTPEKFDAVSRHWQTKRFVQLVGLVIIDECHLLGTDRGPVLESIVSRLRFISDRYAEAHKIRFLGLTTSVANPQDMADWLGVADTHTFNFPPSARPVSLETHIQHSPSSPVIVFVSSRRQTRLTAQALIAFSSIDDSAQGLGFDVIAKLPRDDLQMESDSMLDPDAKRCLQYGIGLHHAGMTTGDRSLVEKLFLSQRIKLVIATSTLAWGVNMPSYCVIVKGCQYFDGATKRYTNYSVTDIMQMIGRAGRPQFCQERRERLIQRLAMQRGVSDVNKWLQSIDVEELLAAHPEPESVAVVLCHNPSKPFFRRFLYDPFPVESAMSGKLEDTLVAEIASGLIASVDDLRDWLHYTFYYRRVPTNPGYYSLIPEDIGYDLSEGYGIDGKRDIMREAGDAHAIMRANEAIDILTEARCIDVINNTEFRATSLGHLASLFYLNHTSAVMLHECLFKSHPNRYPPMSADSDSDYVPTNWVTALMEAMAACAEFEQVPVRHNEDNDMEHMVAQELRQTRRAPDGTDVFEGGLRMVPPGCLPPGSPSYKTHILLQTQLSRALPGGAPTMPCADFWLDLASVMDQAVRLSAAAIECAAGCRLSDDRIIGVRSMIDACRLSAGLVQGLWPDSDSRLCLQSIRERLTPKSHLAVLDRLSQAGLPSLAHMAHLGVGNTQQKKALRQVLQRVMGGDISDIIRDIARVPLVSVRVEKGENPHERERETDQAKKETQGATTVGPTVYDITEGERGGEREREGQAFLCVMPTTELRVTLRHIGTIPGMFRSEIFPKQKPHSVYVAVCVPPPHVTDDVIAQWEREGYDYSEATKDWPVVVHKRVAFDRSTRFAFQIQSRRRFLCMYVLSDTYLGTDQCYVLDTRGGQVIVDTNTK</sequence>
<dbReference type="InterPro" id="IPR057842">
    <property type="entry name" value="WH_MER3"/>
</dbReference>
<keyword evidence="9" id="KW-1185">Reference proteome</keyword>
<organism evidence="8 9">
    <name type="scientific">Kipferlia bialata</name>
    <dbReference type="NCBI Taxonomy" id="797122"/>
    <lineage>
        <taxon>Eukaryota</taxon>
        <taxon>Metamonada</taxon>
        <taxon>Carpediemonas-like organisms</taxon>
        <taxon>Kipferlia</taxon>
    </lineage>
</organism>
<dbReference type="InterPro" id="IPR014001">
    <property type="entry name" value="Helicase_ATP-bd"/>
</dbReference>
<dbReference type="GO" id="GO:0016787">
    <property type="term" value="F:hydrolase activity"/>
    <property type="evidence" value="ECO:0007669"/>
    <property type="project" value="UniProtKB-KW"/>
</dbReference>
<dbReference type="Gene3D" id="1.10.10.10">
    <property type="entry name" value="Winged helix-like DNA-binding domain superfamily/Winged helix DNA-binding domain"/>
    <property type="match status" value="2"/>
</dbReference>
<name>A0A9K3GEX4_9EUKA</name>
<dbReference type="Pfam" id="PF00270">
    <property type="entry name" value="DEAD"/>
    <property type="match status" value="1"/>
</dbReference>
<feature type="compositionally biased region" description="Basic residues" evidence="5">
    <location>
        <begin position="147"/>
        <end position="158"/>
    </location>
</feature>
<dbReference type="Gene3D" id="2.60.40.150">
    <property type="entry name" value="C2 domain"/>
    <property type="match status" value="1"/>
</dbReference>
<dbReference type="Pfam" id="PF23445">
    <property type="entry name" value="WHD_SNRNP200"/>
    <property type="match status" value="1"/>
</dbReference>